<evidence type="ECO:0000313" key="2">
    <source>
        <dbReference type="Proteomes" id="UP000299102"/>
    </source>
</evidence>
<name>A0A4C1WVS3_EUMVA</name>
<accession>A0A4C1WVS3</accession>
<keyword evidence="2" id="KW-1185">Reference proteome</keyword>
<sequence>HSEVKVVCAISVKAQHELRAGGARAGRAACILTAVMRSQNRVDLFTEAQNLNNIKLTRAGLTSEALGESSAAARAVGSRLPAYSLARHP</sequence>
<evidence type="ECO:0000313" key="1">
    <source>
        <dbReference type="EMBL" id="GBP54164.1"/>
    </source>
</evidence>
<comment type="caution">
    <text evidence="1">The sequence shown here is derived from an EMBL/GenBank/DDBJ whole genome shotgun (WGS) entry which is preliminary data.</text>
</comment>
<dbReference type="EMBL" id="BGZK01000641">
    <property type="protein sequence ID" value="GBP54164.1"/>
    <property type="molecule type" value="Genomic_DNA"/>
</dbReference>
<dbReference type="Proteomes" id="UP000299102">
    <property type="component" value="Unassembled WGS sequence"/>
</dbReference>
<gene>
    <name evidence="1" type="ORF">EVAR_43189_1</name>
</gene>
<proteinExistence type="predicted"/>
<organism evidence="1 2">
    <name type="scientific">Eumeta variegata</name>
    <name type="common">Bagworm moth</name>
    <name type="synonym">Eumeta japonica</name>
    <dbReference type="NCBI Taxonomy" id="151549"/>
    <lineage>
        <taxon>Eukaryota</taxon>
        <taxon>Metazoa</taxon>
        <taxon>Ecdysozoa</taxon>
        <taxon>Arthropoda</taxon>
        <taxon>Hexapoda</taxon>
        <taxon>Insecta</taxon>
        <taxon>Pterygota</taxon>
        <taxon>Neoptera</taxon>
        <taxon>Endopterygota</taxon>
        <taxon>Lepidoptera</taxon>
        <taxon>Glossata</taxon>
        <taxon>Ditrysia</taxon>
        <taxon>Tineoidea</taxon>
        <taxon>Psychidae</taxon>
        <taxon>Oiketicinae</taxon>
        <taxon>Eumeta</taxon>
    </lineage>
</organism>
<dbReference type="AlphaFoldDB" id="A0A4C1WVS3"/>
<feature type="non-terminal residue" evidence="1">
    <location>
        <position position="1"/>
    </location>
</feature>
<protein>
    <submittedName>
        <fullName evidence="1">Uncharacterized protein</fullName>
    </submittedName>
</protein>
<reference evidence="1 2" key="1">
    <citation type="journal article" date="2019" name="Commun. Biol.">
        <title>The bagworm genome reveals a unique fibroin gene that provides high tensile strength.</title>
        <authorList>
            <person name="Kono N."/>
            <person name="Nakamura H."/>
            <person name="Ohtoshi R."/>
            <person name="Tomita M."/>
            <person name="Numata K."/>
            <person name="Arakawa K."/>
        </authorList>
    </citation>
    <scope>NUCLEOTIDE SEQUENCE [LARGE SCALE GENOMIC DNA]</scope>
</reference>